<feature type="region of interest" description="Disordered" evidence="1">
    <location>
        <begin position="236"/>
        <end position="269"/>
    </location>
</feature>
<gene>
    <name evidence="2" type="ORF">MAR_004193</name>
</gene>
<dbReference type="EMBL" id="CP111020">
    <property type="protein sequence ID" value="WAR14088.1"/>
    <property type="molecule type" value="Genomic_DNA"/>
</dbReference>
<sequence length="660" mass="75134">MSDMAGVLKEVVSELRVLKEAQRAHVPTETHNSRERYRPMIGPEPEVAAHEYRSRADANNSHNNRRGEVVSPEHMRANHMDDDYGIERPDRQMARYIGGQNGRCGKAVNIIHRTIKTQSCLQLIQTDTSAVSRVQYRCRRCDKVGRRYQVVAHILKAHVPIERVPFFCTRCFFRCQDRDTLWNHTERYRGHINEVKKNEPTGELKDILRASTNPWYVTDKDMVIIDCEVPSPQVVGFDEDPFQNNDGQDHTLTAPSPKGPPPPKVSSLSSFRPALQPFGNVPDFRAVPLKDNLASKIPAQKIPKVQIHSGQNSVPAFSSVVQQPYDVAGHGLTYTDLESVSMFDIGPNVRQVAQSDQRNQMPSTEVGHFMENSFPAFQTAGDIPRNPIFEQRETRTPSYERKRKAVDIAPTPCLDEQLTELDLVMPVLQELTDPLFLGKTPKCGEDQADNIKTPIQLQESMASMEKNIVADIEAQTAVFLSGFQRVCKSLDETNKELCGIERKVNHLDQQINDSDKENTKHRTSPGANISNDVRHGWCFERGVHRDRRTRDEDLTRRFFDGLQDQEARFAVEFNKEPRNINEAVFHVVSWIQMKAGVRGDRGRNAARRTFDVDIDVEELGGESEEQLRRMADVKTLRSQARQQNGRMRANPRHPTTSNSF</sequence>
<keyword evidence="3" id="KW-1185">Reference proteome</keyword>
<feature type="compositionally biased region" description="Polar residues" evidence="1">
    <location>
        <begin position="636"/>
        <end position="645"/>
    </location>
</feature>
<organism evidence="2 3">
    <name type="scientific">Mya arenaria</name>
    <name type="common">Soft-shell clam</name>
    <dbReference type="NCBI Taxonomy" id="6604"/>
    <lineage>
        <taxon>Eukaryota</taxon>
        <taxon>Metazoa</taxon>
        <taxon>Spiralia</taxon>
        <taxon>Lophotrochozoa</taxon>
        <taxon>Mollusca</taxon>
        <taxon>Bivalvia</taxon>
        <taxon>Autobranchia</taxon>
        <taxon>Heteroconchia</taxon>
        <taxon>Euheterodonta</taxon>
        <taxon>Imparidentia</taxon>
        <taxon>Neoheterodontei</taxon>
        <taxon>Myida</taxon>
        <taxon>Myoidea</taxon>
        <taxon>Myidae</taxon>
        <taxon>Mya</taxon>
    </lineage>
</organism>
<reference evidence="2" key="1">
    <citation type="submission" date="2022-11" db="EMBL/GenBank/DDBJ databases">
        <title>Centuries of genome instability and evolution in soft-shell clam transmissible cancer (bioRxiv).</title>
        <authorList>
            <person name="Hart S.F.M."/>
            <person name="Yonemitsu M.A."/>
            <person name="Giersch R.M."/>
            <person name="Beal B.F."/>
            <person name="Arriagada G."/>
            <person name="Davis B.W."/>
            <person name="Ostrander E.A."/>
            <person name="Goff S.P."/>
            <person name="Metzger M.J."/>
        </authorList>
    </citation>
    <scope>NUCLEOTIDE SEQUENCE</scope>
    <source>
        <strain evidence="2">MELC-2E11</strain>
        <tissue evidence="2">Siphon/mantle</tissue>
    </source>
</reference>
<evidence type="ECO:0008006" key="4">
    <source>
        <dbReference type="Google" id="ProtNLM"/>
    </source>
</evidence>
<protein>
    <recommendedName>
        <fullName evidence="4">C2H2-type domain-containing protein</fullName>
    </recommendedName>
</protein>
<accession>A0ABY7EVW9</accession>
<feature type="compositionally biased region" description="Polar residues" evidence="1">
    <location>
        <begin position="242"/>
        <end position="254"/>
    </location>
</feature>
<proteinExistence type="predicted"/>
<feature type="region of interest" description="Disordered" evidence="1">
    <location>
        <begin position="53"/>
        <end position="84"/>
    </location>
</feature>
<feature type="compositionally biased region" description="Basic and acidic residues" evidence="1">
    <location>
        <begin position="65"/>
        <end position="84"/>
    </location>
</feature>
<evidence type="ECO:0000313" key="3">
    <source>
        <dbReference type="Proteomes" id="UP001164746"/>
    </source>
</evidence>
<evidence type="ECO:0000313" key="2">
    <source>
        <dbReference type="EMBL" id="WAR14088.1"/>
    </source>
</evidence>
<feature type="region of interest" description="Disordered" evidence="1">
    <location>
        <begin position="633"/>
        <end position="660"/>
    </location>
</feature>
<evidence type="ECO:0000256" key="1">
    <source>
        <dbReference type="SAM" id="MobiDB-lite"/>
    </source>
</evidence>
<dbReference type="Proteomes" id="UP001164746">
    <property type="component" value="Chromosome 9"/>
</dbReference>
<name>A0ABY7EVW9_MYAAR</name>